<evidence type="ECO:0000256" key="1">
    <source>
        <dbReference type="ARBA" id="ARBA00006739"/>
    </source>
</evidence>
<comment type="caution">
    <text evidence="5">The sequence shown here is derived from an EMBL/GenBank/DDBJ whole genome shotgun (WGS) entry which is preliminary data.</text>
</comment>
<dbReference type="PANTHER" id="PTHR43179:SF12">
    <property type="entry name" value="GALACTOFURANOSYLTRANSFERASE GLFT2"/>
    <property type="match status" value="1"/>
</dbReference>
<name>A0ABS5UA89_9BACT</name>
<dbReference type="InterPro" id="IPR029044">
    <property type="entry name" value="Nucleotide-diphossugar_trans"/>
</dbReference>
<dbReference type="PANTHER" id="PTHR43179">
    <property type="entry name" value="RHAMNOSYLTRANSFERASE WBBL"/>
    <property type="match status" value="1"/>
</dbReference>
<dbReference type="InterPro" id="IPR001173">
    <property type="entry name" value="Glyco_trans_2-like"/>
</dbReference>
<protein>
    <submittedName>
        <fullName evidence="5">Glycosyltransferase family 2 protein</fullName>
    </submittedName>
</protein>
<dbReference type="Proteomes" id="UP000784128">
    <property type="component" value="Unassembled WGS sequence"/>
</dbReference>
<keyword evidence="2" id="KW-0328">Glycosyltransferase</keyword>
<dbReference type="Pfam" id="PF00535">
    <property type="entry name" value="Glycos_transf_2"/>
    <property type="match status" value="1"/>
</dbReference>
<proteinExistence type="inferred from homology"/>
<keyword evidence="6" id="KW-1185">Reference proteome</keyword>
<organism evidence="5 6">
    <name type="scientific">Pelotalea chapellei</name>
    <dbReference type="NCBI Taxonomy" id="44671"/>
    <lineage>
        <taxon>Bacteria</taxon>
        <taxon>Pseudomonadati</taxon>
        <taxon>Thermodesulfobacteriota</taxon>
        <taxon>Desulfuromonadia</taxon>
        <taxon>Geobacterales</taxon>
        <taxon>Geobacteraceae</taxon>
        <taxon>Pelotalea</taxon>
    </lineage>
</organism>
<evidence type="ECO:0000256" key="2">
    <source>
        <dbReference type="ARBA" id="ARBA00022676"/>
    </source>
</evidence>
<accession>A0ABS5UA89</accession>
<comment type="similarity">
    <text evidence="1">Belongs to the glycosyltransferase 2 family.</text>
</comment>
<feature type="domain" description="Glycosyltransferase 2-like" evidence="4">
    <location>
        <begin position="21"/>
        <end position="194"/>
    </location>
</feature>
<gene>
    <name evidence="5" type="ORF">KJB30_12280</name>
</gene>
<evidence type="ECO:0000259" key="4">
    <source>
        <dbReference type="Pfam" id="PF00535"/>
    </source>
</evidence>
<dbReference type="CDD" id="cd04186">
    <property type="entry name" value="GT_2_like_c"/>
    <property type="match status" value="1"/>
</dbReference>
<keyword evidence="3" id="KW-0808">Transferase</keyword>
<reference evidence="5 6" key="1">
    <citation type="submission" date="2021-05" db="EMBL/GenBank/DDBJ databases">
        <title>The draft genome of Geobacter chapellei DSM 13688.</title>
        <authorList>
            <person name="Xu Z."/>
            <person name="Masuda Y."/>
            <person name="Itoh H."/>
            <person name="Senoo K."/>
        </authorList>
    </citation>
    <scope>NUCLEOTIDE SEQUENCE [LARGE SCALE GENOMIC DNA]</scope>
    <source>
        <strain evidence="5 6">DSM 13688</strain>
    </source>
</reference>
<evidence type="ECO:0000256" key="3">
    <source>
        <dbReference type="ARBA" id="ARBA00022679"/>
    </source>
</evidence>
<sequence length="355" mass="39164">MKTVSERSPALDRVENHPRASVIIVNWNGKDYLPACLDSLGKQDYDDFETIVVDNGSHDGSADLVRNSYPWVRLVQLNENTGFATGNNTGLAAANAEAYIVTLNNDTRVEASWLSELISAVEQDPGVGMVASRICTWDDPDRIDSLGVAICLDGMSRGSRRMARFSDLSLAKTEEILLPSACAALYRLKMIDEIGFFDDDFFAYCEDTDLGLRGRLAGWRALLARDAVVYHRYSRSGGAFSPLKLYLVERNHFWAAVKNFPLSMLPALPLWTAIRFFVQAHLVLEARGAGAQFRQSSPSGLIAALLRGMLDAAKGLPTVLRKRNTASAARRLSAGEARALLQRYKITFRELLDAG</sequence>
<dbReference type="RefSeq" id="WP_214299701.1">
    <property type="nucleotide sequence ID" value="NZ_JAHDYS010000011.1"/>
</dbReference>
<dbReference type="Gene3D" id="3.90.550.10">
    <property type="entry name" value="Spore Coat Polysaccharide Biosynthesis Protein SpsA, Chain A"/>
    <property type="match status" value="1"/>
</dbReference>
<evidence type="ECO:0000313" key="5">
    <source>
        <dbReference type="EMBL" id="MBT1072568.1"/>
    </source>
</evidence>
<dbReference type="SUPFAM" id="SSF53448">
    <property type="entry name" value="Nucleotide-diphospho-sugar transferases"/>
    <property type="match status" value="1"/>
</dbReference>
<dbReference type="EMBL" id="JAHDYS010000011">
    <property type="protein sequence ID" value="MBT1072568.1"/>
    <property type="molecule type" value="Genomic_DNA"/>
</dbReference>
<evidence type="ECO:0000313" key="6">
    <source>
        <dbReference type="Proteomes" id="UP000784128"/>
    </source>
</evidence>